<reference evidence="7" key="3">
    <citation type="submission" date="2021-01" db="EMBL/GenBank/DDBJ databases">
        <title>Phytophthora aleatoria, a newly-described species from Pinus radiata is distinct from Phytophthora cactorum isolates based on comparative genomics.</title>
        <authorList>
            <person name="Mcdougal R."/>
            <person name="Panda P."/>
            <person name="Williams N."/>
            <person name="Studholme D.J."/>
        </authorList>
    </citation>
    <scope>NUCLEOTIDE SEQUENCE</scope>
    <source>
        <strain evidence="7">NZFS 3830</strain>
    </source>
</reference>
<dbReference type="EMBL" id="RCMK01000169">
    <property type="protein sequence ID" value="KAG2945985.1"/>
    <property type="molecule type" value="Genomic_DNA"/>
</dbReference>
<dbReference type="AlphaFoldDB" id="A0A329S2X6"/>
<feature type="region of interest" description="Disordered" evidence="1">
    <location>
        <begin position="38"/>
        <end position="63"/>
    </location>
</feature>
<evidence type="ECO:0000313" key="5">
    <source>
        <dbReference type="EMBL" id="KAG2983630.1"/>
    </source>
</evidence>
<dbReference type="EMBL" id="RCMG01000184">
    <property type="protein sequence ID" value="KAG2860430.1"/>
    <property type="molecule type" value="Genomic_DNA"/>
</dbReference>
<evidence type="ECO:0000313" key="3">
    <source>
        <dbReference type="EMBL" id="KAG2929468.1"/>
    </source>
</evidence>
<evidence type="ECO:0000313" key="7">
    <source>
        <dbReference type="EMBL" id="KAG6945145.1"/>
    </source>
</evidence>
<organism evidence="8 9">
    <name type="scientific">Phytophthora cactorum</name>
    <dbReference type="NCBI Taxonomy" id="29920"/>
    <lineage>
        <taxon>Eukaryota</taxon>
        <taxon>Sar</taxon>
        <taxon>Stramenopiles</taxon>
        <taxon>Oomycota</taxon>
        <taxon>Peronosporomycetes</taxon>
        <taxon>Peronosporales</taxon>
        <taxon>Peronosporaceae</taxon>
        <taxon>Phytophthora</taxon>
    </lineage>
</organism>
<evidence type="ECO:0000313" key="2">
    <source>
        <dbReference type="EMBL" id="KAG2860430.1"/>
    </source>
</evidence>
<evidence type="ECO:0000313" key="6">
    <source>
        <dbReference type="EMBL" id="KAG3219961.1"/>
    </source>
</evidence>
<reference evidence="8 9" key="1">
    <citation type="submission" date="2018-01" db="EMBL/GenBank/DDBJ databases">
        <title>Draft genome of the strawberry crown rot pathogen Phytophthora cactorum.</title>
        <authorList>
            <person name="Armitage A.D."/>
            <person name="Lysoe E."/>
            <person name="Nellist C.F."/>
            <person name="Harrison R.J."/>
            <person name="Brurberg M.B."/>
        </authorList>
    </citation>
    <scope>NUCLEOTIDE SEQUENCE [LARGE SCALE GENOMIC DNA]</scope>
    <source>
        <strain evidence="8 9">10300</strain>
    </source>
</reference>
<evidence type="ECO:0000313" key="4">
    <source>
        <dbReference type="EMBL" id="KAG2945985.1"/>
    </source>
</evidence>
<dbReference type="Proteomes" id="UP000735874">
    <property type="component" value="Unassembled WGS sequence"/>
</dbReference>
<sequence>MARLGYSDQDLLDQARLVADVYDMDEPAMMGGMCGVLSDAKTTTEPTQTPEDEEIRPEESQSCFPEVDIHQDCEEARALEWSILEEKLEEATTLGCSECFRKELAQLLTEYRDVFRMKLGRDLQSTCPHSKSR</sequence>
<dbReference type="VEuPathDB" id="FungiDB:PC110_g12605"/>
<keyword evidence="9" id="KW-1185">Reference proteome</keyword>
<protein>
    <submittedName>
        <fullName evidence="8">Uncharacterized protein</fullName>
    </submittedName>
</protein>
<dbReference type="Proteomes" id="UP000688947">
    <property type="component" value="Unassembled WGS sequence"/>
</dbReference>
<evidence type="ECO:0000313" key="8">
    <source>
        <dbReference type="EMBL" id="RAW31049.1"/>
    </source>
</evidence>
<evidence type="ECO:0000256" key="1">
    <source>
        <dbReference type="SAM" id="MobiDB-lite"/>
    </source>
</evidence>
<dbReference type="Proteomes" id="UP000774804">
    <property type="component" value="Unassembled WGS sequence"/>
</dbReference>
<dbReference type="Proteomes" id="UP000736787">
    <property type="component" value="Unassembled WGS sequence"/>
</dbReference>
<dbReference type="Proteomes" id="UP000251314">
    <property type="component" value="Unassembled WGS sequence"/>
</dbReference>
<dbReference type="Proteomes" id="UP000697107">
    <property type="component" value="Unassembled WGS sequence"/>
</dbReference>
<dbReference type="OrthoDB" id="113362at2759"/>
<proteinExistence type="predicted"/>
<gene>
    <name evidence="7" type="ORF">JG687_00017459</name>
    <name evidence="8" type="ORF">PC110_g12605</name>
    <name evidence="2" type="ORF">PC113_g8055</name>
    <name evidence="3" type="ORF">PC115_g6836</name>
    <name evidence="4" type="ORF">PC117_g8003</name>
    <name evidence="5" type="ORF">PC118_g9312</name>
    <name evidence="6" type="ORF">PC129_g9256</name>
</gene>
<evidence type="ECO:0000313" key="9">
    <source>
        <dbReference type="Proteomes" id="UP000251314"/>
    </source>
</evidence>
<dbReference type="EMBL" id="RCMV01000287">
    <property type="protein sequence ID" value="KAG3219961.1"/>
    <property type="molecule type" value="Genomic_DNA"/>
</dbReference>
<dbReference type="Proteomes" id="UP000760860">
    <property type="component" value="Unassembled WGS sequence"/>
</dbReference>
<reference evidence="6" key="2">
    <citation type="submission" date="2018-05" db="EMBL/GenBank/DDBJ databases">
        <title>Effector identification in a new, highly contiguous assembly of the strawberry crown rot pathogen Phytophthora cactorum.</title>
        <authorList>
            <person name="Armitage A.D."/>
            <person name="Nellist C.F."/>
            <person name="Bates H."/>
            <person name="Vickerstaff R.J."/>
            <person name="Harrison R.J."/>
        </authorList>
    </citation>
    <scope>NUCLEOTIDE SEQUENCE</scope>
    <source>
        <strain evidence="2">15-7</strain>
        <strain evidence="3">4032</strain>
        <strain evidence="4">4040</strain>
        <strain evidence="5">P415</strain>
        <strain evidence="6">P421</strain>
    </source>
</reference>
<name>A0A329S2X6_9STRA</name>
<accession>A0A329S2X6</accession>
<comment type="caution">
    <text evidence="8">The sequence shown here is derived from an EMBL/GenBank/DDBJ whole genome shotgun (WGS) entry which is preliminary data.</text>
</comment>
<dbReference type="EMBL" id="JAENGZ010002036">
    <property type="protein sequence ID" value="KAG6945145.1"/>
    <property type="molecule type" value="Genomic_DNA"/>
</dbReference>
<dbReference type="EMBL" id="MJFZ01000340">
    <property type="protein sequence ID" value="RAW31049.1"/>
    <property type="molecule type" value="Genomic_DNA"/>
</dbReference>
<dbReference type="EMBL" id="RCML01000253">
    <property type="protein sequence ID" value="KAG2983630.1"/>
    <property type="molecule type" value="Genomic_DNA"/>
</dbReference>
<dbReference type="EMBL" id="RCMI01000157">
    <property type="protein sequence ID" value="KAG2929468.1"/>
    <property type="molecule type" value="Genomic_DNA"/>
</dbReference>